<dbReference type="RefSeq" id="WP_076399166.1">
    <property type="nucleotide sequence ID" value="NZ_FTOA01000002.1"/>
</dbReference>
<organism evidence="4 5">
    <name type="scientific">Insolitispirillum peregrinum</name>
    <dbReference type="NCBI Taxonomy" id="80876"/>
    <lineage>
        <taxon>Bacteria</taxon>
        <taxon>Pseudomonadati</taxon>
        <taxon>Pseudomonadota</taxon>
        <taxon>Alphaproteobacteria</taxon>
        <taxon>Rhodospirillales</taxon>
        <taxon>Novispirillaceae</taxon>
        <taxon>Insolitispirillum</taxon>
    </lineage>
</organism>
<feature type="domain" description="Polysaccharide biosynthesis protein CapD-like" evidence="3">
    <location>
        <begin position="283"/>
        <end position="575"/>
    </location>
</feature>
<comment type="similarity">
    <text evidence="1">Belongs to the polysaccharide synthase family.</text>
</comment>
<dbReference type="SUPFAM" id="SSF51735">
    <property type="entry name" value="NAD(P)-binding Rossmann-fold domains"/>
    <property type="match status" value="2"/>
</dbReference>
<keyword evidence="5" id="KW-1185">Reference proteome</keyword>
<keyword evidence="2" id="KW-0812">Transmembrane</keyword>
<gene>
    <name evidence="4" type="ORF">SAMN05421779_102277</name>
</gene>
<proteinExistence type="inferred from homology"/>
<dbReference type="Pfam" id="PF02719">
    <property type="entry name" value="Polysacc_synt_2"/>
    <property type="match status" value="1"/>
</dbReference>
<evidence type="ECO:0000313" key="5">
    <source>
        <dbReference type="Proteomes" id="UP000185678"/>
    </source>
</evidence>
<evidence type="ECO:0000256" key="2">
    <source>
        <dbReference type="SAM" id="Phobius"/>
    </source>
</evidence>
<name>A0A1N7JHF5_9PROT</name>
<dbReference type="PANTHER" id="PTHR43318:SF1">
    <property type="entry name" value="POLYSACCHARIDE BIOSYNTHESIS PROTEIN EPSC-RELATED"/>
    <property type="match status" value="1"/>
</dbReference>
<dbReference type="InterPro" id="IPR051203">
    <property type="entry name" value="Polysaccharide_Synthase-Rel"/>
</dbReference>
<dbReference type="InterPro" id="IPR003869">
    <property type="entry name" value="Polysac_CapD-like"/>
</dbReference>
<dbReference type="OrthoDB" id="9803111at2"/>
<evidence type="ECO:0000256" key="1">
    <source>
        <dbReference type="ARBA" id="ARBA00007430"/>
    </source>
</evidence>
<reference evidence="4 5" key="1">
    <citation type="submission" date="2017-01" db="EMBL/GenBank/DDBJ databases">
        <authorList>
            <person name="Mah S.A."/>
            <person name="Swanson W.J."/>
            <person name="Moy G.W."/>
            <person name="Vacquier V.D."/>
        </authorList>
    </citation>
    <scope>NUCLEOTIDE SEQUENCE [LARGE SCALE GENOMIC DNA]</scope>
    <source>
        <strain evidence="4 5">DSM 11589</strain>
    </source>
</reference>
<protein>
    <submittedName>
        <fullName evidence="4">NDP-sugar epimerase, includes UDP-GlcNAc-inverting 4,6-dehydratase FlaA1 and capsular polysaccharide biosynthesis protein EpsC</fullName>
    </submittedName>
</protein>
<keyword evidence="2" id="KW-0472">Membrane</keyword>
<dbReference type="STRING" id="80876.SAMN05421779_102277"/>
<accession>A0A1N7JHF5</accession>
<dbReference type="Pfam" id="PF13727">
    <property type="entry name" value="CoA_binding_3"/>
    <property type="match status" value="1"/>
</dbReference>
<evidence type="ECO:0000259" key="3">
    <source>
        <dbReference type="Pfam" id="PF02719"/>
    </source>
</evidence>
<dbReference type="EMBL" id="FTOA01000002">
    <property type="protein sequence ID" value="SIS48793.1"/>
    <property type="molecule type" value="Genomic_DNA"/>
</dbReference>
<feature type="transmembrane region" description="Helical" evidence="2">
    <location>
        <begin position="45"/>
        <end position="67"/>
    </location>
</feature>
<dbReference type="Gene3D" id="3.40.50.720">
    <property type="entry name" value="NAD(P)-binding Rossmann-like Domain"/>
    <property type="match status" value="2"/>
</dbReference>
<feature type="transmembrane region" description="Helical" evidence="2">
    <location>
        <begin position="108"/>
        <end position="133"/>
    </location>
</feature>
<dbReference type="PANTHER" id="PTHR43318">
    <property type="entry name" value="UDP-N-ACETYLGLUCOSAMINE 4,6-DEHYDRATASE"/>
    <property type="match status" value="1"/>
</dbReference>
<evidence type="ECO:0000313" key="4">
    <source>
        <dbReference type="EMBL" id="SIS48793.1"/>
    </source>
</evidence>
<feature type="transmembrane region" description="Helical" evidence="2">
    <location>
        <begin position="145"/>
        <end position="165"/>
    </location>
</feature>
<sequence>MSSPRSSEHTLRLMLTDAGLTLLAQLLCFGSFLDINAIGSGSGAMIIGATLAITALMPLSGLAFGLYKIILRHVSLFMFIVAALVVMILTAAVVVVDSLLPSLIIPARIYAVFALLMICALCGPRLGIVALYQRSRPMSAACRRLLIYGAGQAGLSLAMSVRASLSHQVVGFLDDDAALQGRELLGLPVLSPRDAASSIRELNAQTVVVALPSVGQQRRRQILSQFSHYPVQLRTLPALDELLDRDHITLNQVRDVEPEELLWRDVVPPGADLLGRDIRGRSVLVTGGGGSIGSEICRLVLTLHARRLVILDHSEFDIYTIDHEIHEKLARHKLAVEVVSVLGDVRDRALLDEVIRNNGIEIIFHAAAYKHVPMVEHNPLSGLSTNVLGTWTVARAAHDHAVGKMVLISTDKAVRPTNVMGATKRMAEQVLQAMAANGSPTCFTMVRFGNVLGSKGSVVPLFRQQISSGGPITLTHRDITRYFMTIPEAVQLVLQAGAMADPGDLFVLDMGEPIRIYDLAERMIRLSGYSVRSSENPNGDIAIEIIGLRPGEKLYEELLIGADVTGSEHPLIMRAREKFLTWDQLSGHIQHLRALIERRDTQGALTLLQTAVPEYQPDTGGHTCG</sequence>
<dbReference type="InterPro" id="IPR036291">
    <property type="entry name" value="NAD(P)-bd_dom_sf"/>
</dbReference>
<dbReference type="AlphaFoldDB" id="A0A1N7JHF5"/>
<feature type="transmembrane region" description="Helical" evidence="2">
    <location>
        <begin position="74"/>
        <end position="96"/>
    </location>
</feature>
<keyword evidence="2" id="KW-1133">Transmembrane helix</keyword>
<dbReference type="Proteomes" id="UP000185678">
    <property type="component" value="Unassembled WGS sequence"/>
</dbReference>
<dbReference type="CDD" id="cd05237">
    <property type="entry name" value="UDP_invert_4-6DH_SDR_e"/>
    <property type="match status" value="1"/>
</dbReference>
<feature type="transmembrane region" description="Helical" evidence="2">
    <location>
        <begin position="12"/>
        <end position="33"/>
    </location>
</feature>